<dbReference type="PROSITE" id="PS00678">
    <property type="entry name" value="WD_REPEATS_1"/>
    <property type="match status" value="1"/>
</dbReference>
<dbReference type="GO" id="GO:0006888">
    <property type="term" value="P:endoplasmic reticulum to Golgi vesicle-mediated transport"/>
    <property type="evidence" value="ECO:0007669"/>
    <property type="project" value="TreeGrafter"/>
</dbReference>
<dbReference type="InterPro" id="IPR019775">
    <property type="entry name" value="WD40_repeat_CS"/>
</dbReference>
<dbReference type="InterPro" id="IPR050844">
    <property type="entry name" value="Coatomer_complex_subunit"/>
</dbReference>
<evidence type="ECO:0000313" key="5">
    <source>
        <dbReference type="EnsemblMetazoa" id="BGLB019223-PA"/>
    </source>
</evidence>
<evidence type="ECO:0000256" key="2">
    <source>
        <dbReference type="ARBA" id="ARBA00022574"/>
    </source>
</evidence>
<protein>
    <submittedName>
        <fullName evidence="5">Uncharacterized protein</fullName>
    </submittedName>
</protein>
<dbReference type="VEuPathDB" id="VectorBase:BGLAX_027241"/>
<gene>
    <name evidence="5" type="primary">106065882</name>
</gene>
<dbReference type="SUPFAM" id="SSF50978">
    <property type="entry name" value="WD40 repeat-like"/>
    <property type="match status" value="1"/>
</dbReference>
<evidence type="ECO:0000256" key="4">
    <source>
        <dbReference type="PROSITE-ProRule" id="PRU00221"/>
    </source>
</evidence>
<proteinExistence type="predicted"/>
<feature type="repeat" description="WD" evidence="4">
    <location>
        <begin position="9"/>
        <end position="50"/>
    </location>
</feature>
<dbReference type="PANTHER" id="PTHR19876">
    <property type="entry name" value="COATOMER"/>
    <property type="match status" value="1"/>
</dbReference>
<name>A0A2C9KGD0_BIOGL</name>
<dbReference type="GO" id="GO:0006891">
    <property type="term" value="P:intra-Golgi vesicle-mediated transport"/>
    <property type="evidence" value="ECO:0007669"/>
    <property type="project" value="TreeGrafter"/>
</dbReference>
<dbReference type="Proteomes" id="UP000076420">
    <property type="component" value="Unassembled WGS sequence"/>
</dbReference>
<dbReference type="STRING" id="6526.A0A2C9KGD0"/>
<dbReference type="PANTHER" id="PTHR19876:SF2">
    <property type="entry name" value="COATOMER SUBUNIT BETA"/>
    <property type="match status" value="1"/>
</dbReference>
<dbReference type="GO" id="GO:0030126">
    <property type="term" value="C:COPI vesicle coat"/>
    <property type="evidence" value="ECO:0007669"/>
    <property type="project" value="TreeGrafter"/>
</dbReference>
<dbReference type="EnsemblMetazoa" id="BGLB019223-RA">
    <property type="protein sequence ID" value="BGLB019223-PA"/>
    <property type="gene ID" value="BGLB019223"/>
</dbReference>
<dbReference type="Pfam" id="PF00400">
    <property type="entry name" value="WD40"/>
    <property type="match status" value="2"/>
</dbReference>
<evidence type="ECO:0000256" key="1">
    <source>
        <dbReference type="ARBA" id="ARBA00004347"/>
    </source>
</evidence>
<keyword evidence="3" id="KW-0677">Repeat</keyword>
<comment type="subcellular location">
    <subcellularLocation>
        <location evidence="1">Cytoplasmic vesicle</location>
        <location evidence="1">COPI-coated vesicle membrane</location>
        <topology evidence="1">Peripheral membrane protein</topology>
        <orientation evidence="1">Cytoplasmic side</orientation>
    </subcellularLocation>
</comment>
<dbReference type="KEGG" id="bgt:106065882"/>
<dbReference type="GO" id="GO:0006886">
    <property type="term" value="P:intracellular protein transport"/>
    <property type="evidence" value="ECO:0007669"/>
    <property type="project" value="TreeGrafter"/>
</dbReference>
<dbReference type="Gene3D" id="2.130.10.10">
    <property type="entry name" value="YVTN repeat-like/Quinoprotein amine dehydrogenase"/>
    <property type="match status" value="1"/>
</dbReference>
<dbReference type="GO" id="GO:0006890">
    <property type="term" value="P:retrograde vesicle-mediated transport, Golgi to endoplasmic reticulum"/>
    <property type="evidence" value="ECO:0007669"/>
    <property type="project" value="TreeGrafter"/>
</dbReference>
<keyword evidence="2 4" id="KW-0853">WD repeat</keyword>
<dbReference type="PROSITE" id="PS50082">
    <property type="entry name" value="WD_REPEATS_2"/>
    <property type="match status" value="1"/>
</dbReference>
<dbReference type="SMART" id="SM00320">
    <property type="entry name" value="WD40"/>
    <property type="match status" value="2"/>
</dbReference>
<reference evidence="5" key="1">
    <citation type="submission" date="2020-05" db="UniProtKB">
        <authorList>
            <consortium name="EnsemblMetazoa"/>
        </authorList>
    </citation>
    <scope>IDENTIFICATION</scope>
    <source>
        <strain evidence="5">BB02</strain>
    </source>
</reference>
<dbReference type="VEuPathDB" id="VectorBase:BGLB019223"/>
<dbReference type="AlphaFoldDB" id="A0A2C9KGD0"/>
<sequence>MKLQIKRTLTSRSERVKCVDLHPSEPWMLTSLYNGHVYIWNLETKKVIKTLEVSNLPVRVVKFVSRKNWIVTGSDDRLIKVYNYNTLEHVNQFYAHLDFIRTIAPNLRTN</sequence>
<evidence type="ECO:0000313" key="6">
    <source>
        <dbReference type="Proteomes" id="UP000076420"/>
    </source>
</evidence>
<evidence type="ECO:0000256" key="3">
    <source>
        <dbReference type="ARBA" id="ARBA00022737"/>
    </source>
</evidence>
<dbReference type="InterPro" id="IPR036322">
    <property type="entry name" value="WD40_repeat_dom_sf"/>
</dbReference>
<dbReference type="InterPro" id="IPR001680">
    <property type="entry name" value="WD40_rpt"/>
</dbReference>
<organism evidence="5 6">
    <name type="scientific">Biomphalaria glabrata</name>
    <name type="common">Bloodfluke planorb</name>
    <name type="synonym">Freshwater snail</name>
    <dbReference type="NCBI Taxonomy" id="6526"/>
    <lineage>
        <taxon>Eukaryota</taxon>
        <taxon>Metazoa</taxon>
        <taxon>Spiralia</taxon>
        <taxon>Lophotrochozoa</taxon>
        <taxon>Mollusca</taxon>
        <taxon>Gastropoda</taxon>
        <taxon>Heterobranchia</taxon>
        <taxon>Euthyneura</taxon>
        <taxon>Panpulmonata</taxon>
        <taxon>Hygrophila</taxon>
        <taxon>Lymnaeoidea</taxon>
        <taxon>Planorbidae</taxon>
        <taxon>Biomphalaria</taxon>
    </lineage>
</organism>
<accession>A0A2C9KGD0</accession>
<dbReference type="InterPro" id="IPR015943">
    <property type="entry name" value="WD40/YVTN_repeat-like_dom_sf"/>
</dbReference>